<proteinExistence type="predicted"/>
<dbReference type="EC" id="1.4.3.5" evidence="2"/>
<reference evidence="2" key="1">
    <citation type="submission" date="2023-06" db="EMBL/GenBank/DDBJ databases">
        <title>Sysu t00192.</title>
        <authorList>
            <person name="Gao L."/>
            <person name="Fang B.-Z."/>
            <person name="Li W.-J."/>
        </authorList>
    </citation>
    <scope>NUCLEOTIDE SEQUENCE</scope>
    <source>
        <strain evidence="2">SYSU T00192</strain>
    </source>
</reference>
<evidence type="ECO:0000259" key="1">
    <source>
        <dbReference type="Pfam" id="PF01243"/>
    </source>
</evidence>
<dbReference type="PANTHER" id="PTHR42815:SF2">
    <property type="entry name" value="FAD-BINDING, PUTATIVE (AFU_ORTHOLOGUE AFUA_6G07600)-RELATED"/>
    <property type="match status" value="1"/>
</dbReference>
<feature type="domain" description="Pyridoxamine 5'-phosphate oxidase N-terminal" evidence="1">
    <location>
        <begin position="45"/>
        <end position="149"/>
    </location>
</feature>
<dbReference type="EMBL" id="JAUHPW010000011">
    <property type="protein sequence ID" value="MDN4476770.1"/>
    <property type="molecule type" value="Genomic_DNA"/>
</dbReference>
<dbReference type="GO" id="GO:0004733">
    <property type="term" value="F:pyridoxamine phosphate oxidase activity"/>
    <property type="evidence" value="ECO:0007669"/>
    <property type="project" value="UniProtKB-EC"/>
</dbReference>
<organism evidence="2 3">
    <name type="scientific">Demequina litoralis</name>
    <dbReference type="NCBI Taxonomy" id="3051660"/>
    <lineage>
        <taxon>Bacteria</taxon>
        <taxon>Bacillati</taxon>
        <taxon>Actinomycetota</taxon>
        <taxon>Actinomycetes</taxon>
        <taxon>Micrococcales</taxon>
        <taxon>Demequinaceae</taxon>
        <taxon>Demequina</taxon>
    </lineage>
</organism>
<protein>
    <submittedName>
        <fullName evidence="2">Pyridoxamine 5'-phosphate oxidase family protein</fullName>
        <ecNumber evidence="2">1.-.-.-</ecNumber>
        <ecNumber evidence="2">1.4.3.5</ecNumber>
    </submittedName>
</protein>
<dbReference type="SUPFAM" id="SSF50475">
    <property type="entry name" value="FMN-binding split barrel"/>
    <property type="match status" value="1"/>
</dbReference>
<keyword evidence="3" id="KW-1185">Reference proteome</keyword>
<dbReference type="Pfam" id="PF01243">
    <property type="entry name" value="PNPOx_N"/>
    <property type="match status" value="1"/>
</dbReference>
<comment type="caution">
    <text evidence="2">The sequence shown here is derived from an EMBL/GenBank/DDBJ whole genome shotgun (WGS) entry which is preliminary data.</text>
</comment>
<dbReference type="EC" id="1.-.-.-" evidence="2"/>
<dbReference type="InterPro" id="IPR011576">
    <property type="entry name" value="Pyridox_Oxase_N"/>
</dbReference>
<dbReference type="PANTHER" id="PTHR42815">
    <property type="entry name" value="FAD-BINDING, PUTATIVE (AFU_ORTHOLOGUE AFUA_6G07600)-RELATED"/>
    <property type="match status" value="1"/>
</dbReference>
<dbReference type="InterPro" id="IPR012349">
    <property type="entry name" value="Split_barrel_FMN-bd"/>
</dbReference>
<evidence type="ECO:0000313" key="2">
    <source>
        <dbReference type="EMBL" id="MDN4476770.1"/>
    </source>
</evidence>
<dbReference type="Proteomes" id="UP001172728">
    <property type="component" value="Unassembled WGS sequence"/>
</dbReference>
<accession>A0ABT8GCB3</accession>
<keyword evidence="2" id="KW-0560">Oxidoreductase</keyword>
<gene>
    <name evidence="2" type="ORF">QQX09_12995</name>
</gene>
<evidence type="ECO:0000313" key="3">
    <source>
        <dbReference type="Proteomes" id="UP001172728"/>
    </source>
</evidence>
<name>A0ABT8GCB3_9MICO</name>
<dbReference type="RefSeq" id="WP_301135472.1">
    <property type="nucleotide sequence ID" value="NZ_JAUHPW010000011.1"/>
</dbReference>
<dbReference type="Gene3D" id="2.30.110.10">
    <property type="entry name" value="Electron Transport, Fmn-binding Protein, Chain A"/>
    <property type="match status" value="1"/>
</dbReference>
<sequence>MGDDARAGRLYGDGARRLQDRFDTRRLADAIAGGVVREELDEGDAALIAQQSKLWIATTDADGWPDVSYKGGDPGFVRVTGPASIELPSYDGNGMWRTLGNIEDDGRVALLFVDEDRPWRLRVHGTASVVTEPERVASHYGAQAVVEVAVGRVFPNCGRYVHRTGERARFVPRRGSRTAIPDWKRIDGITETLPQRDLDALAQDDGGLDGWDGSGA</sequence>